<feature type="transmembrane region" description="Helical" evidence="1">
    <location>
        <begin position="213"/>
        <end position="235"/>
    </location>
</feature>
<dbReference type="OrthoDB" id="354989at2"/>
<sequence length="463" mass="50254">MAIMLPSAKRGDDKIQPGIKIGFLNIRLPFIHAPWEIPEMIQAIVVFVTGVSATVYLEDIFGLPFSVALSIVIVQESFDAVHNILGDSLISGWITPAIPLVSSWLLTIDNMRDRIEALISVQLIVGIIYILFGLTGIAAKLLDWVPNSVKAGILIGAGMSAIIGNYGFMPAEEGGVGFFKYPVSFSIGVVLSFFLIFSVGFKHLRDVHPSKLVAFIAKIGFVPALLLAYLIGVLVKEIPLPVVNLSDGIFFNPIPGLVESFHSFSMAGLGPPRLSIFLQSIPMGIICYIIAFGDIVAGAEYMKSAESYRPDEIVDINANRSNILVGVRNILQGLFFPTVTLSGPCWDSMQVVIAERYKAGKNQMYSFFGGIITFNLTKAICCMIIPMIAFVQPIFPLAMSLTLMIQAFACFFVALEMVSTNEERGVAGMVGGILAIAPPHIGMLAGLVIAIAVQYLYREKNNH</sequence>
<feature type="transmembrane region" description="Helical" evidence="1">
    <location>
        <begin position="151"/>
        <end position="169"/>
    </location>
</feature>
<feature type="transmembrane region" description="Helical" evidence="1">
    <location>
        <begin position="44"/>
        <end position="72"/>
    </location>
</feature>
<keyword evidence="1" id="KW-0472">Membrane</keyword>
<keyword evidence="1" id="KW-0812">Transmembrane</keyword>
<feature type="transmembrane region" description="Helical" evidence="1">
    <location>
        <begin position="181"/>
        <end position="201"/>
    </location>
</feature>
<feature type="transmembrane region" description="Helical" evidence="1">
    <location>
        <begin position="427"/>
        <end position="457"/>
    </location>
</feature>
<dbReference type="EMBL" id="NGKC01000001">
    <property type="protein sequence ID" value="RSU14629.1"/>
    <property type="molecule type" value="Genomic_DNA"/>
</dbReference>
<dbReference type="Proteomes" id="UP000286773">
    <property type="component" value="Unassembled WGS sequence"/>
</dbReference>
<organism evidence="2 3">
    <name type="scientific">Vagococcus acidifermentans</name>
    <dbReference type="NCBI Taxonomy" id="564710"/>
    <lineage>
        <taxon>Bacteria</taxon>
        <taxon>Bacillati</taxon>
        <taxon>Bacillota</taxon>
        <taxon>Bacilli</taxon>
        <taxon>Lactobacillales</taxon>
        <taxon>Enterococcaceae</taxon>
        <taxon>Vagococcus</taxon>
    </lineage>
</organism>
<evidence type="ECO:0008006" key="4">
    <source>
        <dbReference type="Google" id="ProtNLM"/>
    </source>
</evidence>
<name>A0A430B2U9_9ENTE</name>
<feature type="transmembrane region" description="Helical" evidence="1">
    <location>
        <begin position="276"/>
        <end position="299"/>
    </location>
</feature>
<protein>
    <recommendedName>
        <fullName evidence="4">Xanthine/uracil/vitamin C permease</fullName>
    </recommendedName>
</protein>
<dbReference type="RefSeq" id="WP_126811566.1">
    <property type="nucleotide sequence ID" value="NZ_NGKC01000001.1"/>
</dbReference>
<proteinExistence type="predicted"/>
<feature type="transmembrane region" description="Helical" evidence="1">
    <location>
        <begin position="84"/>
        <end position="105"/>
    </location>
</feature>
<feature type="transmembrane region" description="Helical" evidence="1">
    <location>
        <begin position="394"/>
        <end position="415"/>
    </location>
</feature>
<reference evidence="2 3" key="1">
    <citation type="submission" date="2017-05" db="EMBL/GenBank/DDBJ databases">
        <title>Vagococcus spp. assemblies.</title>
        <authorList>
            <person name="Gulvik C.A."/>
        </authorList>
    </citation>
    <scope>NUCLEOTIDE SEQUENCE [LARGE SCALE GENOMIC DNA]</scope>
    <source>
        <strain evidence="2 3">LMG 24798</strain>
    </source>
</reference>
<evidence type="ECO:0000313" key="3">
    <source>
        <dbReference type="Proteomes" id="UP000286773"/>
    </source>
</evidence>
<dbReference type="AlphaFoldDB" id="A0A430B2U9"/>
<feature type="transmembrane region" description="Helical" evidence="1">
    <location>
        <begin position="117"/>
        <end position="139"/>
    </location>
</feature>
<accession>A0A430B2U9</accession>
<keyword evidence="1" id="KW-1133">Transmembrane helix</keyword>
<evidence type="ECO:0000256" key="1">
    <source>
        <dbReference type="SAM" id="Phobius"/>
    </source>
</evidence>
<comment type="caution">
    <text evidence="2">The sequence shown here is derived from an EMBL/GenBank/DDBJ whole genome shotgun (WGS) entry which is preliminary data.</text>
</comment>
<evidence type="ECO:0000313" key="2">
    <source>
        <dbReference type="EMBL" id="RSU14629.1"/>
    </source>
</evidence>
<gene>
    <name evidence="2" type="ORF">CBF27_01195</name>
</gene>
<feature type="transmembrane region" description="Helical" evidence="1">
    <location>
        <begin position="365"/>
        <end position="388"/>
    </location>
</feature>
<keyword evidence="3" id="KW-1185">Reference proteome</keyword>